<evidence type="ECO:0000259" key="3">
    <source>
        <dbReference type="Pfam" id="PF02826"/>
    </source>
</evidence>
<dbReference type="GO" id="GO:0051287">
    <property type="term" value="F:NAD binding"/>
    <property type="evidence" value="ECO:0007669"/>
    <property type="project" value="InterPro"/>
</dbReference>
<dbReference type="GO" id="GO:0016616">
    <property type="term" value="F:oxidoreductase activity, acting on the CH-OH group of donors, NAD or NADP as acceptor"/>
    <property type="evidence" value="ECO:0007669"/>
    <property type="project" value="UniProtKB-ARBA"/>
</dbReference>
<dbReference type="PANTHER" id="PTHR43333">
    <property type="entry name" value="2-HACID_DH_C DOMAIN-CONTAINING PROTEIN"/>
    <property type="match status" value="1"/>
</dbReference>
<keyword evidence="2" id="KW-0520">NAD</keyword>
<dbReference type="Proteomes" id="UP000198773">
    <property type="component" value="Unassembled WGS sequence"/>
</dbReference>
<evidence type="ECO:0000313" key="5">
    <source>
        <dbReference type="Proteomes" id="UP000198773"/>
    </source>
</evidence>
<keyword evidence="4" id="KW-0670">Pyruvate</keyword>
<dbReference type="RefSeq" id="WP_091344966.1">
    <property type="nucleotide sequence ID" value="NZ_FNRM01000011.1"/>
</dbReference>
<protein>
    <submittedName>
        <fullName evidence="4">Glyoxylate/hydroxypyruvate reductase A</fullName>
    </submittedName>
</protein>
<evidence type="ECO:0000256" key="2">
    <source>
        <dbReference type="ARBA" id="ARBA00023027"/>
    </source>
</evidence>
<dbReference type="Gene3D" id="3.40.50.720">
    <property type="entry name" value="NAD(P)-binding Rossmann-like Domain"/>
    <property type="match status" value="2"/>
</dbReference>
<dbReference type="InterPro" id="IPR006140">
    <property type="entry name" value="D-isomer_DH_NAD-bd"/>
</dbReference>
<dbReference type="InterPro" id="IPR029753">
    <property type="entry name" value="D-isomer_DH_CS"/>
</dbReference>
<keyword evidence="5" id="KW-1185">Reference proteome</keyword>
<sequence length="307" mass="33723">MSSIALVIPDRDLSRLVAALQLHLPEVVIEQWPDIQQSEQVEFVVVWKQPAGSLQHFPALKAIQSYGAGVDSILRDPQLPSLPISRIVDPMLATAMVRYLDTVVRMYQLRLDQFARQQQLAQWRPKGPRKLITIAVLGLGELGQAVAAHFVAEGFTVTGWARTLKQLPGVQCFAGMDSFAAAVTDADLVMCLLPLTSATEALLNEHHLAMFKTGAILINVARGAIVDERALLIALDSGQLEAACLDVFSQEPLPAAHPFWSHHKVTVTPHISAVTNIDTAARQIAENYQRSQRGQPLLHPVDLSKEY</sequence>
<dbReference type="CDD" id="cd12164">
    <property type="entry name" value="GDH_like_2"/>
    <property type="match status" value="1"/>
</dbReference>
<dbReference type="PANTHER" id="PTHR43333:SF1">
    <property type="entry name" value="D-ISOMER SPECIFIC 2-HYDROXYACID DEHYDROGENASE NAD-BINDING DOMAIN-CONTAINING PROTEIN"/>
    <property type="match status" value="1"/>
</dbReference>
<organism evidence="4 5">
    <name type="scientific">Alkalimonas amylolytica</name>
    <dbReference type="NCBI Taxonomy" id="152573"/>
    <lineage>
        <taxon>Bacteria</taxon>
        <taxon>Pseudomonadati</taxon>
        <taxon>Pseudomonadota</taxon>
        <taxon>Gammaproteobacteria</taxon>
        <taxon>Alkalimonas</taxon>
    </lineage>
</organism>
<dbReference type="PROSITE" id="PS00671">
    <property type="entry name" value="D_2_HYDROXYACID_DH_3"/>
    <property type="match status" value="1"/>
</dbReference>
<reference evidence="4 5" key="1">
    <citation type="submission" date="2016-10" db="EMBL/GenBank/DDBJ databases">
        <authorList>
            <person name="de Groot N.N."/>
        </authorList>
    </citation>
    <scope>NUCLEOTIDE SEQUENCE [LARGE SCALE GENOMIC DNA]</scope>
    <source>
        <strain evidence="4 5">CGMCC 1.3430</strain>
    </source>
</reference>
<dbReference type="OrthoDB" id="9787219at2"/>
<keyword evidence="1" id="KW-0560">Oxidoreductase</keyword>
<dbReference type="STRING" id="152573.SAMN04488051_11173"/>
<dbReference type="SUPFAM" id="SSF51735">
    <property type="entry name" value="NAD(P)-binding Rossmann-fold domains"/>
    <property type="match status" value="1"/>
</dbReference>
<dbReference type="EMBL" id="FNRM01000011">
    <property type="protein sequence ID" value="SEA98293.1"/>
    <property type="molecule type" value="Genomic_DNA"/>
</dbReference>
<evidence type="ECO:0000313" key="4">
    <source>
        <dbReference type="EMBL" id="SEA98293.1"/>
    </source>
</evidence>
<proteinExistence type="predicted"/>
<gene>
    <name evidence="4" type="ORF">SAMN04488051_11173</name>
</gene>
<evidence type="ECO:0000256" key="1">
    <source>
        <dbReference type="ARBA" id="ARBA00023002"/>
    </source>
</evidence>
<name>A0A1H4FLR6_ALKAM</name>
<feature type="domain" description="D-isomer specific 2-hydroxyacid dehydrogenase NAD-binding" evidence="3">
    <location>
        <begin position="111"/>
        <end position="272"/>
    </location>
</feature>
<dbReference type="AlphaFoldDB" id="A0A1H4FLR6"/>
<dbReference type="Pfam" id="PF02826">
    <property type="entry name" value="2-Hacid_dh_C"/>
    <property type="match status" value="1"/>
</dbReference>
<dbReference type="InterPro" id="IPR036291">
    <property type="entry name" value="NAD(P)-bd_dom_sf"/>
</dbReference>
<accession>A0A1H4FLR6</accession>